<dbReference type="eggNOG" id="COG2931">
    <property type="taxonomic scope" value="Bacteria"/>
</dbReference>
<dbReference type="InterPro" id="IPR058094">
    <property type="entry name" value="Ig-like_OmpL47-like"/>
</dbReference>
<dbReference type="KEGG" id="ach:Achl_2918"/>
<dbReference type="RefSeq" id="WP_015938078.1">
    <property type="nucleotide sequence ID" value="NC_011886.1"/>
</dbReference>
<feature type="region of interest" description="Disordered" evidence="1">
    <location>
        <begin position="146"/>
        <end position="177"/>
    </location>
</feature>
<dbReference type="Gene3D" id="2.60.40.10">
    <property type="entry name" value="Immunoglobulins"/>
    <property type="match status" value="2"/>
</dbReference>
<dbReference type="HOGENOM" id="CLU_386697_0_0_11"/>
<dbReference type="OrthoDB" id="3298563at2"/>
<organism evidence="3 4">
    <name type="scientific">Pseudarthrobacter chlorophenolicus (strain ATCC 700700 / DSM 12829 / CIP 107037 / JCM 12360 / KCTC 9906 / NCIMB 13794 / A6)</name>
    <name type="common">Arthrobacter chlorophenolicus</name>
    <dbReference type="NCBI Taxonomy" id="452863"/>
    <lineage>
        <taxon>Bacteria</taxon>
        <taxon>Bacillati</taxon>
        <taxon>Actinomycetota</taxon>
        <taxon>Actinomycetes</taxon>
        <taxon>Micrococcales</taxon>
        <taxon>Micrococcaceae</taxon>
        <taxon>Pseudarthrobacter</taxon>
    </lineage>
</organism>
<evidence type="ECO:0000256" key="1">
    <source>
        <dbReference type="SAM" id="MobiDB-lite"/>
    </source>
</evidence>
<dbReference type="EMBL" id="CP001341">
    <property type="protein sequence ID" value="ACL40882.1"/>
    <property type="molecule type" value="Genomic_DNA"/>
</dbReference>
<evidence type="ECO:0000259" key="2">
    <source>
        <dbReference type="Pfam" id="PF19077"/>
    </source>
</evidence>
<keyword evidence="4" id="KW-1185">Reference proteome</keyword>
<dbReference type="InterPro" id="IPR044016">
    <property type="entry name" value="Big_13"/>
</dbReference>
<dbReference type="Gene3D" id="3.30.1920.20">
    <property type="match status" value="1"/>
</dbReference>
<accession>B8HED7</accession>
<reference evidence="3" key="1">
    <citation type="submission" date="2009-01" db="EMBL/GenBank/DDBJ databases">
        <title>Complete sequence of chromosome of Arthrobacter chlorophenolicus A6.</title>
        <authorList>
            <consortium name="US DOE Joint Genome Institute"/>
            <person name="Lucas S."/>
            <person name="Copeland A."/>
            <person name="Lapidus A."/>
            <person name="Glavina del Rio T."/>
            <person name="Tice H."/>
            <person name="Bruce D."/>
            <person name="Goodwin L."/>
            <person name="Pitluck S."/>
            <person name="Goltsman E."/>
            <person name="Clum A."/>
            <person name="Larimer F."/>
            <person name="Land M."/>
            <person name="Hauser L."/>
            <person name="Kyrpides N."/>
            <person name="Mikhailova N."/>
            <person name="Jansson J."/>
            <person name="Richardson P."/>
        </authorList>
    </citation>
    <scope>NUCLEOTIDE SEQUENCE [LARGE SCALE GENOMIC DNA]</scope>
    <source>
        <strain evidence="3">A6</strain>
    </source>
</reference>
<dbReference type="Proteomes" id="UP000002505">
    <property type="component" value="Chromosome"/>
</dbReference>
<gene>
    <name evidence="3" type="ordered locus">Achl_2918</name>
</gene>
<dbReference type="Pfam" id="PF19077">
    <property type="entry name" value="Big_13"/>
    <property type="match status" value="1"/>
</dbReference>
<feature type="domain" description="Bacterial Ig-like" evidence="2">
    <location>
        <begin position="359"/>
        <end position="445"/>
    </location>
</feature>
<dbReference type="InterPro" id="IPR013783">
    <property type="entry name" value="Ig-like_fold"/>
</dbReference>
<proteinExistence type="predicted"/>
<dbReference type="NCBIfam" id="NF033510">
    <property type="entry name" value="Ca_tandemer"/>
    <property type="match status" value="2"/>
</dbReference>
<dbReference type="NCBIfam" id="NF047446">
    <property type="entry name" value="barrel_OmpL47"/>
    <property type="match status" value="1"/>
</dbReference>
<feature type="compositionally biased region" description="Polar residues" evidence="1">
    <location>
        <begin position="164"/>
        <end position="177"/>
    </location>
</feature>
<evidence type="ECO:0000313" key="3">
    <source>
        <dbReference type="EMBL" id="ACL40882.1"/>
    </source>
</evidence>
<dbReference type="STRING" id="452863.Achl_2918"/>
<dbReference type="AlphaFoldDB" id="B8HED7"/>
<protein>
    <recommendedName>
        <fullName evidence="2">Bacterial Ig-like domain-containing protein</fullName>
    </recommendedName>
</protein>
<name>B8HED7_PSECP</name>
<feature type="compositionally biased region" description="Polar residues" evidence="1">
    <location>
        <begin position="147"/>
        <end position="156"/>
    </location>
</feature>
<dbReference type="GO" id="GO:0005975">
    <property type="term" value="P:carbohydrate metabolic process"/>
    <property type="evidence" value="ECO:0007669"/>
    <property type="project" value="UniProtKB-ARBA"/>
</dbReference>
<evidence type="ECO:0000313" key="4">
    <source>
        <dbReference type="Proteomes" id="UP000002505"/>
    </source>
</evidence>
<sequence length="714" mass="69534">MSLATRVPALLRGRRSRKLTVAWVVAAFLLLLGTGSAAYAFWASTASSSSAAAAADALTPGSKPAVSASGSSLSVTWAGGTTVNGRAATGYTITRYAAASGGNGIPGTGGCAGTVTTLSCTEQNVQGGIWYYTVTPAIALWTGVESPRSTGTSNDANAPAATVSGVSPTPNTAGWNSSSPVTVGITADDGASGSGVASISYVVDGGAQQTVGGAVASVLVSGDGTHTVSYFATDKVGNAGSVQSQTVRIDTQAPTAPGLTVPAYVNLGNAAAVPVSGTTEAGAKITLTATDAAAVHSSAPVTATADGGGNWSATLNLGSLDQGAVTYSATATDAAGNISAIRTASSVKDTVAPAAAQSLGVPAYVNIATASSVRISGTAETGATVKVSATSPGSAQPVTGTAMAGDGTWSANLNLGSLRDGTVTYTVTVTDAAGNTGTAATVTDTKDTVAPVLRLNTPANILANTATGYAVSGTNDSGSTVSVSVTDGATTVPGTASGATWNTGPLNLSALKDTSSTAPVVALSITATTTDAAGNSTTVTSTVTKDTKTPTVTDISLANGGSTNANKSSADAGDTVTIKFSEKLDLTKICANWTGSQRVGTATITNNGTDDALSFSFSGCSLGTVALNGNYLTGNPATFGANGTQSSLNWDTANNALVIKFGNDPNGSSGAGTLHAGVVPGKPTYTPGSGFTDQAGNPLGSAPFTSITATGFAP</sequence>